<accession>A0A839Z185</accession>
<sequence>MTVLLIAEINGTRLEADATAKALAAAARLGAVDILVAGEGVSTAANEAAGLAGVARVLVADHAVLGRQLAEPMAELIAGLAGRYTHVIGPATAGLKNILPRVAGRLDVMILSDVIGILDAETFERPIYAGNAIQTVRSADPIKVATIRTAAFAPAPRGGSAPIEAIEVAPAASAASHWVEDRLSVADRPELSSAGVVVSGGRGVGSKENFALIEQLADKLGAAVGASRAAVDAGYAPNDRQVGQTGKVVAPALYVAVGISGAIQHLAGMKDSKLIVAINKDEDAPIFAVADYGLVGDLFQAVPELVERL</sequence>
<evidence type="ECO:0000256" key="8">
    <source>
        <dbReference type="ARBA" id="ARBA00079299"/>
    </source>
</evidence>
<comment type="cofactor">
    <cofactor evidence="9">
        <name>FAD</name>
        <dbReference type="ChEBI" id="CHEBI:57692"/>
    </cofactor>
    <text evidence="9">Binds 1 FAD per dimer.</text>
</comment>
<evidence type="ECO:0000313" key="11">
    <source>
        <dbReference type="EMBL" id="MBB3770494.1"/>
    </source>
</evidence>
<dbReference type="PANTHER" id="PTHR43153">
    <property type="entry name" value="ELECTRON TRANSFER FLAVOPROTEIN ALPHA"/>
    <property type="match status" value="1"/>
</dbReference>
<keyword evidence="4 9" id="KW-0274">FAD</keyword>
<protein>
    <recommendedName>
        <fullName evidence="7">Electron transfer flavoprotein subunit alpha</fullName>
    </recommendedName>
    <alternativeName>
        <fullName evidence="8">Electron transfer flavoprotein large subunit</fullName>
    </alternativeName>
</protein>
<dbReference type="GO" id="GO:0050660">
    <property type="term" value="F:flavin adenine dinucleotide binding"/>
    <property type="evidence" value="ECO:0007669"/>
    <property type="project" value="InterPro"/>
</dbReference>
<dbReference type="Pfam" id="PF01012">
    <property type="entry name" value="ETF"/>
    <property type="match status" value="1"/>
</dbReference>
<dbReference type="AlphaFoldDB" id="A0A839Z185"/>
<dbReference type="InterPro" id="IPR014730">
    <property type="entry name" value="ETF_a/b_N"/>
</dbReference>
<dbReference type="SMART" id="SM00893">
    <property type="entry name" value="ETF"/>
    <property type="match status" value="1"/>
</dbReference>
<evidence type="ECO:0000256" key="2">
    <source>
        <dbReference type="ARBA" id="ARBA00022448"/>
    </source>
</evidence>
<proteinExistence type="inferred from homology"/>
<dbReference type="Gene3D" id="3.40.50.1220">
    <property type="entry name" value="TPP-binding domain"/>
    <property type="match status" value="1"/>
</dbReference>
<dbReference type="GO" id="GO:0033539">
    <property type="term" value="P:fatty acid beta-oxidation using acyl-CoA dehydrogenase"/>
    <property type="evidence" value="ECO:0007669"/>
    <property type="project" value="TreeGrafter"/>
</dbReference>
<dbReference type="GO" id="GO:0009055">
    <property type="term" value="F:electron transfer activity"/>
    <property type="evidence" value="ECO:0007669"/>
    <property type="project" value="InterPro"/>
</dbReference>
<feature type="binding site" evidence="9">
    <location>
        <begin position="241"/>
        <end position="245"/>
    </location>
    <ligand>
        <name>FAD</name>
        <dbReference type="ChEBI" id="CHEBI:57692"/>
    </ligand>
</feature>
<comment type="function">
    <text evidence="6">The electron transfer flavoprotein serves as a specific electron acceptor for other dehydrogenases. It transfers the electrons to the main respiratory chain via ETF-ubiquinone oxidoreductase (ETF dehydrogenase).</text>
</comment>
<evidence type="ECO:0000313" key="12">
    <source>
        <dbReference type="Proteomes" id="UP000533469"/>
    </source>
</evidence>
<feature type="domain" description="Electron transfer flavoprotein alpha/beta-subunit N-terminal" evidence="10">
    <location>
        <begin position="3"/>
        <end position="182"/>
    </location>
</feature>
<keyword evidence="12" id="KW-1185">Reference proteome</keyword>
<evidence type="ECO:0000256" key="9">
    <source>
        <dbReference type="PIRSR" id="PIRSR000089-1"/>
    </source>
</evidence>
<dbReference type="PIRSF" id="PIRSF000089">
    <property type="entry name" value="Electra_flavoP_a"/>
    <property type="match status" value="1"/>
</dbReference>
<evidence type="ECO:0000256" key="7">
    <source>
        <dbReference type="ARBA" id="ARBA00068674"/>
    </source>
</evidence>
<dbReference type="InterPro" id="IPR001308">
    <property type="entry name" value="ETF_a/FixB"/>
</dbReference>
<evidence type="ECO:0000256" key="4">
    <source>
        <dbReference type="ARBA" id="ARBA00022827"/>
    </source>
</evidence>
<dbReference type="SUPFAM" id="SSF52467">
    <property type="entry name" value="DHS-like NAD/FAD-binding domain"/>
    <property type="match status" value="1"/>
</dbReference>
<evidence type="ECO:0000256" key="6">
    <source>
        <dbReference type="ARBA" id="ARBA00025649"/>
    </source>
</evidence>
<name>A0A839Z185_9HYPH</name>
<feature type="binding site" evidence="9">
    <location>
        <position position="279"/>
    </location>
    <ligand>
        <name>FAD</name>
        <dbReference type="ChEBI" id="CHEBI:57692"/>
    </ligand>
</feature>
<dbReference type="Gene3D" id="3.40.50.620">
    <property type="entry name" value="HUPs"/>
    <property type="match status" value="1"/>
</dbReference>
<dbReference type="InterPro" id="IPR018206">
    <property type="entry name" value="ETF_asu_C_CS"/>
</dbReference>
<dbReference type="InterPro" id="IPR029035">
    <property type="entry name" value="DHS-like_NAD/FAD-binding_dom"/>
</dbReference>
<comment type="caution">
    <text evidence="11">The sequence shown here is derived from an EMBL/GenBank/DDBJ whole genome shotgun (WGS) entry which is preliminary data.</text>
</comment>
<dbReference type="EMBL" id="JACICD010000002">
    <property type="protein sequence ID" value="MBB3770494.1"/>
    <property type="molecule type" value="Genomic_DNA"/>
</dbReference>
<dbReference type="RefSeq" id="WP_183188695.1">
    <property type="nucleotide sequence ID" value="NZ_JACICD010000002.1"/>
</dbReference>
<comment type="similarity">
    <text evidence="1">Belongs to the ETF alpha-subunit/FixB family.</text>
</comment>
<gene>
    <name evidence="11" type="ORF">FHS55_001089</name>
</gene>
<keyword evidence="5" id="KW-0249">Electron transport</keyword>
<organism evidence="11 12">
    <name type="scientific">Ancylobacter tetraedralis</name>
    <dbReference type="NCBI Taxonomy" id="217068"/>
    <lineage>
        <taxon>Bacteria</taxon>
        <taxon>Pseudomonadati</taxon>
        <taxon>Pseudomonadota</taxon>
        <taxon>Alphaproteobacteria</taxon>
        <taxon>Hyphomicrobiales</taxon>
        <taxon>Xanthobacteraceae</taxon>
        <taxon>Ancylobacter</taxon>
    </lineage>
</organism>
<keyword evidence="2" id="KW-0813">Transport</keyword>
<evidence type="ECO:0000256" key="1">
    <source>
        <dbReference type="ARBA" id="ARBA00005817"/>
    </source>
</evidence>
<dbReference type="Pfam" id="PF00766">
    <property type="entry name" value="ETF_alpha"/>
    <property type="match status" value="1"/>
</dbReference>
<dbReference type="CDD" id="cd01715">
    <property type="entry name" value="ETF_alpha"/>
    <property type="match status" value="1"/>
</dbReference>
<dbReference type="Proteomes" id="UP000533469">
    <property type="component" value="Unassembled WGS sequence"/>
</dbReference>
<dbReference type="InterPro" id="IPR014729">
    <property type="entry name" value="Rossmann-like_a/b/a_fold"/>
</dbReference>
<dbReference type="FunFam" id="3.40.50.1220:FF:000001">
    <property type="entry name" value="Electron transfer flavoprotein, alpha subunit"/>
    <property type="match status" value="1"/>
</dbReference>
<dbReference type="PANTHER" id="PTHR43153:SF1">
    <property type="entry name" value="ELECTRON TRANSFER FLAVOPROTEIN SUBUNIT ALPHA, MITOCHONDRIAL"/>
    <property type="match status" value="1"/>
</dbReference>
<evidence type="ECO:0000259" key="10">
    <source>
        <dbReference type="SMART" id="SM00893"/>
    </source>
</evidence>
<dbReference type="InterPro" id="IPR014731">
    <property type="entry name" value="ETF_asu_C"/>
</dbReference>
<evidence type="ECO:0000256" key="5">
    <source>
        <dbReference type="ARBA" id="ARBA00022982"/>
    </source>
</evidence>
<dbReference type="PROSITE" id="PS00696">
    <property type="entry name" value="ETF_ALPHA"/>
    <property type="match status" value="1"/>
</dbReference>
<evidence type="ECO:0000256" key="3">
    <source>
        <dbReference type="ARBA" id="ARBA00022630"/>
    </source>
</evidence>
<keyword evidence="3" id="KW-0285">Flavoprotein</keyword>
<dbReference type="SUPFAM" id="SSF52402">
    <property type="entry name" value="Adenine nucleotide alpha hydrolases-like"/>
    <property type="match status" value="1"/>
</dbReference>
<reference evidence="11 12" key="1">
    <citation type="submission" date="2020-08" db="EMBL/GenBank/DDBJ databases">
        <title>Genomic Encyclopedia of Type Strains, Phase IV (KMG-IV): sequencing the most valuable type-strain genomes for metagenomic binning, comparative biology and taxonomic classification.</title>
        <authorList>
            <person name="Goeker M."/>
        </authorList>
    </citation>
    <scope>NUCLEOTIDE SEQUENCE [LARGE SCALE GENOMIC DNA]</scope>
    <source>
        <strain evidence="11 12">DSM 5895</strain>
    </source>
</reference>
<feature type="binding site" evidence="9">
    <location>
        <position position="202"/>
    </location>
    <ligand>
        <name>FAD</name>
        <dbReference type="ChEBI" id="CHEBI:57692"/>
    </ligand>
</feature>
<feature type="binding site" evidence="9">
    <location>
        <begin position="258"/>
        <end position="265"/>
    </location>
    <ligand>
        <name>FAD</name>
        <dbReference type="ChEBI" id="CHEBI:57692"/>
    </ligand>
</feature>
<dbReference type="InterPro" id="IPR033947">
    <property type="entry name" value="ETF_alpha_N"/>
</dbReference>
<feature type="binding site" evidence="9">
    <location>
        <begin position="227"/>
        <end position="228"/>
    </location>
    <ligand>
        <name>FAD</name>
        <dbReference type="ChEBI" id="CHEBI:57692"/>
    </ligand>
</feature>